<comment type="caution">
    <text evidence="1">The sequence shown here is derived from an EMBL/GenBank/DDBJ whole genome shotgun (WGS) entry which is preliminary data.</text>
</comment>
<organism evidence="1 2">
    <name type="scientific">Leptospira interrogans serovar Zanoni str. LT2156</name>
    <dbReference type="NCBI Taxonomy" id="1001601"/>
    <lineage>
        <taxon>Bacteria</taxon>
        <taxon>Pseudomonadati</taxon>
        <taxon>Spirochaetota</taxon>
        <taxon>Spirochaetia</taxon>
        <taxon>Leptospirales</taxon>
        <taxon>Leptospiraceae</taxon>
        <taxon>Leptospira</taxon>
    </lineage>
</organism>
<proteinExistence type="predicted"/>
<dbReference type="AlphaFoldDB" id="M6HFT7"/>
<evidence type="ECO:0000313" key="1">
    <source>
        <dbReference type="EMBL" id="EMM94247.1"/>
    </source>
</evidence>
<gene>
    <name evidence="1" type="ORF">LEP1GSC158_0179</name>
</gene>
<accession>M6HFT7</accession>
<sequence>MAEPLKEFMKEKMKIIQNFKAIKSENYQMLKEQKLKNKELLENFPKS</sequence>
<protein>
    <submittedName>
        <fullName evidence="1">Uncharacterized protein</fullName>
    </submittedName>
</protein>
<dbReference type="Proteomes" id="UP000012089">
    <property type="component" value="Unassembled WGS sequence"/>
</dbReference>
<dbReference type="EMBL" id="AFMF02000037">
    <property type="protein sequence ID" value="EMM94247.1"/>
    <property type="molecule type" value="Genomic_DNA"/>
</dbReference>
<name>M6HFT7_LEPIR</name>
<reference evidence="1 2" key="1">
    <citation type="submission" date="2013-01" db="EMBL/GenBank/DDBJ databases">
        <authorList>
            <person name="Harkins D.M."/>
            <person name="Durkin A.S."/>
            <person name="Brinkac L.M."/>
            <person name="Haft D.H."/>
            <person name="Selengut J.D."/>
            <person name="Sanka R."/>
            <person name="DePew J."/>
            <person name="Purushe J."/>
            <person name="Tulsiani S.M."/>
            <person name="Graham G.C."/>
            <person name="Burns M.-A."/>
            <person name="Dohnt M.F."/>
            <person name="Smythe L.D."/>
            <person name="McKay D.B."/>
            <person name="Craig S.B."/>
            <person name="Vinetz J.M."/>
            <person name="Sutton G.G."/>
            <person name="Nierman W.C."/>
            <person name="Fouts D.E."/>
        </authorList>
    </citation>
    <scope>NUCLEOTIDE SEQUENCE [LARGE SCALE GENOMIC DNA]</scope>
    <source>
        <strain evidence="1 2">LT2156</strain>
    </source>
</reference>
<evidence type="ECO:0000313" key="2">
    <source>
        <dbReference type="Proteomes" id="UP000012089"/>
    </source>
</evidence>